<sequence length="70" mass="8121">MLTVSMFLALHLLLRHPNRKAFVLIISVSNSMTSSAYEDEQVPRRLNGSLYRNVINMDRSVDFSDYPAYR</sequence>
<feature type="signal peptide" evidence="1">
    <location>
        <begin position="1"/>
        <end position="21"/>
    </location>
</feature>
<dbReference type="EMBL" id="UYRV01010224">
    <property type="protein sequence ID" value="VDK57265.1"/>
    <property type="molecule type" value="Genomic_DNA"/>
</dbReference>
<dbReference type="AlphaFoldDB" id="A0A3P6RT63"/>
<evidence type="ECO:0000256" key="1">
    <source>
        <dbReference type="SAM" id="SignalP"/>
    </source>
</evidence>
<feature type="chain" id="PRO_5018269514" evidence="1">
    <location>
        <begin position="22"/>
        <end position="70"/>
    </location>
</feature>
<dbReference type="Proteomes" id="UP000271889">
    <property type="component" value="Unassembled WGS sequence"/>
</dbReference>
<reference evidence="2 3" key="1">
    <citation type="submission" date="2018-11" db="EMBL/GenBank/DDBJ databases">
        <authorList>
            <consortium name="Pathogen Informatics"/>
        </authorList>
    </citation>
    <scope>NUCLEOTIDE SEQUENCE [LARGE SCALE GENOMIC DNA]</scope>
</reference>
<name>A0A3P6RT63_CYLGO</name>
<evidence type="ECO:0000313" key="2">
    <source>
        <dbReference type="EMBL" id="VDK57265.1"/>
    </source>
</evidence>
<evidence type="ECO:0000313" key="3">
    <source>
        <dbReference type="Proteomes" id="UP000271889"/>
    </source>
</evidence>
<gene>
    <name evidence="2" type="ORF">CGOC_LOCUS3924</name>
</gene>
<proteinExistence type="predicted"/>
<keyword evidence="3" id="KW-1185">Reference proteome</keyword>
<accession>A0A3P6RT63</accession>
<protein>
    <submittedName>
        <fullName evidence="2">Uncharacterized protein</fullName>
    </submittedName>
</protein>
<keyword evidence="1" id="KW-0732">Signal</keyword>
<organism evidence="2 3">
    <name type="scientific">Cylicostephanus goldi</name>
    <name type="common">Nematode worm</name>
    <dbReference type="NCBI Taxonomy" id="71465"/>
    <lineage>
        <taxon>Eukaryota</taxon>
        <taxon>Metazoa</taxon>
        <taxon>Ecdysozoa</taxon>
        <taxon>Nematoda</taxon>
        <taxon>Chromadorea</taxon>
        <taxon>Rhabditida</taxon>
        <taxon>Rhabditina</taxon>
        <taxon>Rhabditomorpha</taxon>
        <taxon>Strongyloidea</taxon>
        <taxon>Strongylidae</taxon>
        <taxon>Cylicostephanus</taxon>
    </lineage>
</organism>